<dbReference type="EMBL" id="GEEE01010169">
    <property type="protein sequence ID" value="JAP53056.1"/>
    <property type="molecule type" value="Transcribed_RNA"/>
</dbReference>
<sequence>FFDDAVCPGPEAPSATGLHRPVHPHQKLYVGKAAEVACLQPFPHPLGPPPPATHPAAHPPRTMIGSLGQPHRCSVAASFFSCVVGASVCWEVRRDPQFR</sequence>
<dbReference type="AlphaFoldDB" id="A0A0X3Q0J8"/>
<gene>
    <name evidence="2" type="ORF">TR151191</name>
</gene>
<organism evidence="2">
    <name type="scientific">Schistocephalus solidus</name>
    <name type="common">Tapeworm</name>
    <dbReference type="NCBI Taxonomy" id="70667"/>
    <lineage>
        <taxon>Eukaryota</taxon>
        <taxon>Metazoa</taxon>
        <taxon>Spiralia</taxon>
        <taxon>Lophotrochozoa</taxon>
        <taxon>Platyhelminthes</taxon>
        <taxon>Cestoda</taxon>
        <taxon>Eucestoda</taxon>
        <taxon>Diphyllobothriidea</taxon>
        <taxon>Diphyllobothriidae</taxon>
        <taxon>Schistocephalus</taxon>
    </lineage>
</organism>
<reference evidence="2" key="1">
    <citation type="submission" date="2016-01" db="EMBL/GenBank/DDBJ databases">
        <title>Reference transcriptome for the parasite Schistocephalus solidus: insights into the molecular evolution of parasitism.</title>
        <authorList>
            <person name="Hebert F.O."/>
            <person name="Grambauer S."/>
            <person name="Barber I."/>
            <person name="Landry C.R."/>
            <person name="Aubin-Horth N."/>
        </authorList>
    </citation>
    <scope>NUCLEOTIDE SEQUENCE</scope>
</reference>
<feature type="non-terminal residue" evidence="2">
    <location>
        <position position="1"/>
    </location>
</feature>
<proteinExistence type="predicted"/>
<evidence type="ECO:0000256" key="1">
    <source>
        <dbReference type="SAM" id="MobiDB-lite"/>
    </source>
</evidence>
<evidence type="ECO:0000313" key="2">
    <source>
        <dbReference type="EMBL" id="JAP53056.1"/>
    </source>
</evidence>
<protein>
    <submittedName>
        <fullName evidence="2">Uncharacterized protein</fullName>
    </submittedName>
</protein>
<name>A0A0X3Q0J8_SCHSO</name>
<feature type="compositionally biased region" description="Pro residues" evidence="1">
    <location>
        <begin position="44"/>
        <end position="53"/>
    </location>
</feature>
<feature type="region of interest" description="Disordered" evidence="1">
    <location>
        <begin position="44"/>
        <end position="63"/>
    </location>
</feature>
<accession>A0A0X3Q0J8</accession>